<dbReference type="RefSeq" id="WP_021634297.1">
    <property type="nucleotide sequence ID" value="NZ_QVLV01000039.1"/>
</dbReference>
<dbReference type="InterPro" id="IPR029021">
    <property type="entry name" value="Prot-tyrosine_phosphatase-like"/>
</dbReference>
<accession>A0A3E3HV20</accession>
<comment type="similarity">
    <text evidence="1">Belongs to the protein-tyrosine phosphatase family.</text>
</comment>
<gene>
    <name evidence="2" type="ORF">DXC51_28145</name>
</gene>
<dbReference type="SUPFAM" id="SSF52799">
    <property type="entry name" value="(Phosphotyrosine protein) phosphatases II"/>
    <property type="match status" value="1"/>
</dbReference>
<reference evidence="2" key="1">
    <citation type="submission" date="2018-08" db="EMBL/GenBank/DDBJ databases">
        <title>A genome reference for cultivated species of the human gut microbiota.</title>
        <authorList>
            <person name="Zou Y."/>
            <person name="Xue W."/>
            <person name="Luo G."/>
        </authorList>
    </citation>
    <scope>NUCLEOTIDE SEQUENCE [LARGE SCALE GENOMIC DNA]</scope>
    <source>
        <strain evidence="2">TF05-5AC</strain>
    </source>
</reference>
<sequence>MKEITRIPLEGLHNTRDLGGFEAADGRHIRPKKLLRSGQLAGMTKKDQRVLLEEYRLRTDVDFRTGQEKVEAPDPVLPGVEYVENPILSDQAIGITREKSAETDMMKMLVQKMSSSETAAEEYMDGLYRDLVMEPFSRQQYRHFFEILLSHGEGALLWHCSAGKDRVGVGTALLLSALGVPRETIVRDYMMVNEFTGDVVEGHLEKLKERLHNPQLINCLRELMQVKESYIYSVFAAIDENFGGMENFLKTEMGLDGGRLELLRDRYLE</sequence>
<evidence type="ECO:0000313" key="3">
    <source>
        <dbReference type="Proteomes" id="UP000260812"/>
    </source>
</evidence>
<comment type="caution">
    <text evidence="2">The sequence shown here is derived from an EMBL/GenBank/DDBJ whole genome shotgun (WGS) entry which is preliminary data.</text>
</comment>
<evidence type="ECO:0000313" key="2">
    <source>
        <dbReference type="EMBL" id="RGE55681.1"/>
    </source>
</evidence>
<name>A0A3E3HV20_9FIRM</name>
<organism evidence="2 3">
    <name type="scientific">Eisenbergiella massiliensis</name>
    <dbReference type="NCBI Taxonomy" id="1720294"/>
    <lineage>
        <taxon>Bacteria</taxon>
        <taxon>Bacillati</taxon>
        <taxon>Bacillota</taxon>
        <taxon>Clostridia</taxon>
        <taxon>Lachnospirales</taxon>
        <taxon>Lachnospiraceae</taxon>
        <taxon>Eisenbergiella</taxon>
    </lineage>
</organism>
<evidence type="ECO:0000256" key="1">
    <source>
        <dbReference type="ARBA" id="ARBA00009580"/>
    </source>
</evidence>
<dbReference type="Gene3D" id="3.90.190.10">
    <property type="entry name" value="Protein tyrosine phosphatase superfamily"/>
    <property type="match status" value="1"/>
</dbReference>
<dbReference type="Pfam" id="PF13350">
    <property type="entry name" value="Y_phosphatase3"/>
    <property type="match status" value="1"/>
</dbReference>
<dbReference type="AlphaFoldDB" id="A0A3E3HV20"/>
<dbReference type="GeneID" id="97990622"/>
<dbReference type="PANTHER" id="PTHR31126:SF1">
    <property type="entry name" value="TYROSINE SPECIFIC PROTEIN PHOSPHATASES DOMAIN-CONTAINING PROTEIN"/>
    <property type="match status" value="1"/>
</dbReference>
<keyword evidence="3" id="KW-1185">Reference proteome</keyword>
<dbReference type="GO" id="GO:0004721">
    <property type="term" value="F:phosphoprotein phosphatase activity"/>
    <property type="evidence" value="ECO:0007669"/>
    <property type="project" value="InterPro"/>
</dbReference>
<dbReference type="EMBL" id="QVLV01000039">
    <property type="protein sequence ID" value="RGE55681.1"/>
    <property type="molecule type" value="Genomic_DNA"/>
</dbReference>
<protein>
    <submittedName>
        <fullName evidence="2">Tyrosine-protein phosphatase</fullName>
    </submittedName>
</protein>
<proteinExistence type="inferred from homology"/>
<dbReference type="Proteomes" id="UP000260812">
    <property type="component" value="Unassembled WGS sequence"/>
</dbReference>
<dbReference type="InterPro" id="IPR026893">
    <property type="entry name" value="Tyr/Ser_Pase_IphP-type"/>
</dbReference>
<dbReference type="PANTHER" id="PTHR31126">
    <property type="entry name" value="TYROSINE-PROTEIN PHOSPHATASE"/>
    <property type="match status" value="1"/>
</dbReference>